<evidence type="ECO:0000313" key="2">
    <source>
        <dbReference type="EMBL" id="KGA18718.1"/>
    </source>
</evidence>
<dbReference type="AlphaFoldDB" id="A0A094SJS0"/>
<dbReference type="InterPro" id="IPR041657">
    <property type="entry name" value="HTH_17"/>
</dbReference>
<feature type="domain" description="Helix-turn-helix" evidence="1">
    <location>
        <begin position="4"/>
        <end position="54"/>
    </location>
</feature>
<comment type="caution">
    <text evidence="2">The sequence shown here is derived from an EMBL/GenBank/DDBJ whole genome shotgun (WGS) entry which is preliminary data.</text>
</comment>
<organism evidence="2">
    <name type="scientific">freshwater metagenome</name>
    <dbReference type="NCBI Taxonomy" id="449393"/>
    <lineage>
        <taxon>unclassified sequences</taxon>
        <taxon>metagenomes</taxon>
        <taxon>ecological metagenomes</taxon>
    </lineage>
</organism>
<name>A0A094SJS0_9ZZZZ</name>
<reference evidence="2" key="1">
    <citation type="submission" date="2014-06" db="EMBL/GenBank/DDBJ databases">
        <title>Key roles for freshwater Actinobacteria revealed by deep metagenomic sequencing.</title>
        <authorList>
            <person name="Ghai R."/>
            <person name="Mizuno C.M."/>
            <person name="Picazo A."/>
            <person name="Camacho A."/>
            <person name="Rodriguez-Valera F."/>
        </authorList>
    </citation>
    <scope>NUCLEOTIDE SEQUENCE</scope>
</reference>
<dbReference type="EMBL" id="JNSL01000039">
    <property type="protein sequence ID" value="KGA18718.1"/>
    <property type="molecule type" value="Genomic_DNA"/>
</dbReference>
<dbReference type="SUPFAM" id="SSF46955">
    <property type="entry name" value="Putative DNA-binding domain"/>
    <property type="match status" value="1"/>
</dbReference>
<gene>
    <name evidence="2" type="ORF">GM51_7750</name>
</gene>
<protein>
    <recommendedName>
        <fullName evidence="1">Helix-turn-helix domain-containing protein</fullName>
    </recommendedName>
</protein>
<dbReference type="Pfam" id="PF12728">
    <property type="entry name" value="HTH_17"/>
    <property type="match status" value="1"/>
</dbReference>
<evidence type="ECO:0000259" key="1">
    <source>
        <dbReference type="Pfam" id="PF12728"/>
    </source>
</evidence>
<dbReference type="InterPro" id="IPR009061">
    <property type="entry name" value="DNA-bd_dom_put_sf"/>
</dbReference>
<sequence>MRKWLTFKEVASELQIPLKSLYFYHYQGTGPKTSRYGRHLRVLEEDLITWQKEKVVTQ</sequence>
<proteinExistence type="predicted"/>
<accession>A0A094SJS0</accession>